<name>A0A1A2ULW6_MYCSC</name>
<proteinExistence type="predicted"/>
<evidence type="ECO:0000313" key="2">
    <source>
        <dbReference type="Proteomes" id="UP000092207"/>
    </source>
</evidence>
<protein>
    <submittedName>
        <fullName evidence="1">Uncharacterized protein</fullName>
    </submittedName>
</protein>
<dbReference type="AlphaFoldDB" id="A0A1A2ULW6"/>
<reference evidence="1 2" key="1">
    <citation type="submission" date="2016-06" db="EMBL/GenBank/DDBJ databases">
        <authorList>
            <person name="Kjaerup R.B."/>
            <person name="Dalgaard T.S."/>
            <person name="Juul-Madsen H.R."/>
        </authorList>
    </citation>
    <scope>NUCLEOTIDE SEQUENCE [LARGE SCALE GENOMIC DNA]</scope>
    <source>
        <strain evidence="1 2">E2838</strain>
    </source>
</reference>
<gene>
    <name evidence="1" type="ORF">A5679_02520</name>
</gene>
<comment type="caution">
    <text evidence="1">The sequence shown here is derived from an EMBL/GenBank/DDBJ whole genome shotgun (WGS) entry which is preliminary data.</text>
</comment>
<dbReference type="Proteomes" id="UP000092207">
    <property type="component" value="Unassembled WGS sequence"/>
</dbReference>
<evidence type="ECO:0000313" key="1">
    <source>
        <dbReference type="EMBL" id="OBH89465.1"/>
    </source>
</evidence>
<organism evidence="1 2">
    <name type="scientific">Mycobacterium scrofulaceum</name>
    <dbReference type="NCBI Taxonomy" id="1783"/>
    <lineage>
        <taxon>Bacteria</taxon>
        <taxon>Bacillati</taxon>
        <taxon>Actinomycetota</taxon>
        <taxon>Actinomycetes</taxon>
        <taxon>Mycobacteriales</taxon>
        <taxon>Mycobacteriaceae</taxon>
        <taxon>Mycobacterium</taxon>
    </lineage>
</organism>
<accession>A0A1A2ULW6</accession>
<sequence length="94" mass="10130">MAIAFLSILPVGVVGSAAIATSTSGRAWAATPRRSRWAFSSANLTPGPLKTTAARIFRPNRDADTFNPQAVRPELLLKHDFNSKARLNPSNPSR</sequence>
<dbReference type="EMBL" id="LZJY01000368">
    <property type="protein sequence ID" value="OBH89465.1"/>
    <property type="molecule type" value="Genomic_DNA"/>
</dbReference>